<name>A0A2S3QZ90_VIBVL</name>
<protein>
    <submittedName>
        <fullName evidence="2">N-acetyltransferase</fullName>
    </submittedName>
</protein>
<dbReference type="PANTHER" id="PTHR43441">
    <property type="entry name" value="RIBOSOMAL-PROTEIN-SERINE ACETYLTRANSFERASE"/>
    <property type="match status" value="1"/>
</dbReference>
<dbReference type="GO" id="GO:0005737">
    <property type="term" value="C:cytoplasm"/>
    <property type="evidence" value="ECO:0007669"/>
    <property type="project" value="TreeGrafter"/>
</dbReference>
<evidence type="ECO:0000259" key="1">
    <source>
        <dbReference type="PROSITE" id="PS51186"/>
    </source>
</evidence>
<dbReference type="AlphaFoldDB" id="A0A2S3QZ90"/>
<feature type="domain" description="N-acetyltransferase" evidence="1">
    <location>
        <begin position="24"/>
        <end position="176"/>
    </location>
</feature>
<dbReference type="InterPro" id="IPR051908">
    <property type="entry name" value="Ribosomal_N-acetyltransferase"/>
</dbReference>
<comment type="caution">
    <text evidence="2">The sequence shown here is derived from an EMBL/GenBank/DDBJ whole genome shotgun (WGS) entry which is preliminary data.</text>
</comment>
<sequence>MFTLDVTEELKLALVQDSFAKLYAPLVAKQQTYLSQWLAWPSFCQTEQDFQQFVQRSLHEYADKKSVTCAIFYQDNLVGNIGLHEINHDLQRACIGYWLSEELQGKGIVTLSCQKMLEYAFGTLSMELVQLRAAKENTASRAVAERLGMSLEGIISRNEKVQDRVLDHAVYALRKSDWQEKRSEK</sequence>
<dbReference type="Pfam" id="PF13302">
    <property type="entry name" value="Acetyltransf_3"/>
    <property type="match status" value="1"/>
</dbReference>
<organism evidence="2 3">
    <name type="scientific">Vibrio vulnificus</name>
    <dbReference type="NCBI Taxonomy" id="672"/>
    <lineage>
        <taxon>Bacteria</taxon>
        <taxon>Pseudomonadati</taxon>
        <taxon>Pseudomonadota</taxon>
        <taxon>Gammaproteobacteria</taxon>
        <taxon>Vibrionales</taxon>
        <taxon>Vibrionaceae</taxon>
        <taxon>Vibrio</taxon>
    </lineage>
</organism>
<dbReference type="GO" id="GO:1990189">
    <property type="term" value="F:protein N-terminal-serine acetyltransferase activity"/>
    <property type="evidence" value="ECO:0007669"/>
    <property type="project" value="TreeGrafter"/>
</dbReference>
<dbReference type="InterPro" id="IPR000182">
    <property type="entry name" value="GNAT_dom"/>
</dbReference>
<gene>
    <name evidence="2" type="ORF">CRN52_18255</name>
</gene>
<keyword evidence="2" id="KW-0808">Transferase</keyword>
<accession>A0A2S3QZ90</accession>
<dbReference type="Proteomes" id="UP000237466">
    <property type="component" value="Unassembled WGS sequence"/>
</dbReference>
<evidence type="ECO:0000313" key="3">
    <source>
        <dbReference type="Proteomes" id="UP000237466"/>
    </source>
</evidence>
<dbReference type="SUPFAM" id="SSF55729">
    <property type="entry name" value="Acyl-CoA N-acyltransferases (Nat)"/>
    <property type="match status" value="1"/>
</dbReference>
<dbReference type="PANTHER" id="PTHR43441:SF11">
    <property type="entry name" value="RIBOSOMAL-PROTEIN-SERINE ACETYLTRANSFERASE"/>
    <property type="match status" value="1"/>
</dbReference>
<dbReference type="InterPro" id="IPR016181">
    <property type="entry name" value="Acyl_CoA_acyltransferase"/>
</dbReference>
<evidence type="ECO:0000313" key="2">
    <source>
        <dbReference type="EMBL" id="POB44544.1"/>
    </source>
</evidence>
<reference evidence="2 3" key="1">
    <citation type="journal article" date="2018" name="Front. Microbiol.">
        <title>Phylogeny of Vibrio vulnificus from the Analysis of the Core-Genome: Implications for Intra-Species Taxonomy.</title>
        <authorList>
            <person name="Roig F.J."/>
            <person name="Gonzalez-Candelas F."/>
            <person name="Sanjuan E."/>
            <person name="Fouz B."/>
            <person name="Feil E.J."/>
            <person name="Llorens C."/>
            <person name="Baker-Austin C."/>
            <person name="Oliver J.D."/>
            <person name="Danin-Poleg Y."/>
            <person name="Gibas C.J."/>
            <person name="Kashi Y."/>
            <person name="Gulig P.A."/>
            <person name="Morrison S.S."/>
            <person name="Amaro C."/>
        </authorList>
    </citation>
    <scope>NUCLEOTIDE SEQUENCE [LARGE SCALE GENOMIC DNA]</scope>
    <source>
        <strain evidence="2 3">CECT4608</strain>
    </source>
</reference>
<dbReference type="GO" id="GO:0008999">
    <property type="term" value="F:protein-N-terminal-alanine acetyltransferase activity"/>
    <property type="evidence" value="ECO:0007669"/>
    <property type="project" value="TreeGrafter"/>
</dbReference>
<dbReference type="RefSeq" id="WP_060533480.1">
    <property type="nucleotide sequence ID" value="NZ_CP009985.1"/>
</dbReference>
<dbReference type="PROSITE" id="PS51186">
    <property type="entry name" value="GNAT"/>
    <property type="match status" value="1"/>
</dbReference>
<proteinExistence type="predicted"/>
<dbReference type="EMBL" id="PDGH01000124">
    <property type="protein sequence ID" value="POB44544.1"/>
    <property type="molecule type" value="Genomic_DNA"/>
</dbReference>
<dbReference type="Gene3D" id="3.40.630.30">
    <property type="match status" value="1"/>
</dbReference>